<feature type="transmembrane region" description="Helical" evidence="10">
    <location>
        <begin position="67"/>
        <end position="90"/>
    </location>
</feature>
<keyword evidence="9 10" id="KW-0472">Membrane</keyword>
<keyword evidence="8 10" id="KW-1133">Transmembrane helix</keyword>
<comment type="caution">
    <text evidence="12">The sequence shown here is derived from an EMBL/GenBank/DDBJ whole genome shotgun (WGS) entry which is preliminary data.</text>
</comment>
<evidence type="ECO:0000256" key="5">
    <source>
        <dbReference type="ARBA" id="ARBA00022695"/>
    </source>
</evidence>
<keyword evidence="6 10" id="KW-0547">Nucleotide-binding</keyword>
<comment type="similarity">
    <text evidence="10">Belongs to the adenylate cyclase family. DacA/CdaA subfamily.</text>
</comment>
<dbReference type="InterPro" id="IPR014046">
    <property type="entry name" value="C-di-AMP_synthase"/>
</dbReference>
<dbReference type="Proteomes" id="UP000811545">
    <property type="component" value="Unassembled WGS sequence"/>
</dbReference>
<evidence type="ECO:0000256" key="7">
    <source>
        <dbReference type="ARBA" id="ARBA00022840"/>
    </source>
</evidence>
<evidence type="ECO:0000259" key="11">
    <source>
        <dbReference type="PROSITE" id="PS51794"/>
    </source>
</evidence>
<evidence type="ECO:0000256" key="10">
    <source>
        <dbReference type="HAMAP-Rule" id="MF_01499"/>
    </source>
</evidence>
<evidence type="ECO:0000256" key="2">
    <source>
        <dbReference type="ARBA" id="ARBA00022475"/>
    </source>
</evidence>
<feature type="domain" description="DAC" evidence="11">
    <location>
        <begin position="91"/>
        <end position="250"/>
    </location>
</feature>
<comment type="caution">
    <text evidence="10">Lacks conserved residue(s) required for the propagation of feature annotation.</text>
</comment>
<comment type="function">
    <text evidence="10">Catalyzes the condensation of 2 ATP molecules into cyclic di-AMP (c-di-AMP), a second messenger used to regulate differing processes in different bacteria.</text>
</comment>
<dbReference type="PANTHER" id="PTHR34185:SF1">
    <property type="entry name" value="DIADENYLATE CYCLASE"/>
    <property type="match status" value="1"/>
</dbReference>
<feature type="transmembrane region" description="Helical" evidence="10">
    <location>
        <begin position="44"/>
        <end position="61"/>
    </location>
</feature>
<evidence type="ECO:0000256" key="6">
    <source>
        <dbReference type="ARBA" id="ARBA00022741"/>
    </source>
</evidence>
<evidence type="ECO:0000256" key="3">
    <source>
        <dbReference type="ARBA" id="ARBA00022679"/>
    </source>
</evidence>
<dbReference type="EC" id="2.7.7.85" evidence="10"/>
<proteinExistence type="inferred from homology"/>
<dbReference type="GO" id="GO:0004016">
    <property type="term" value="F:adenylate cyclase activity"/>
    <property type="evidence" value="ECO:0007669"/>
    <property type="project" value="UniProtKB-UniRule"/>
</dbReference>
<dbReference type="InterPro" id="IPR050338">
    <property type="entry name" value="DisA"/>
</dbReference>
<dbReference type="NCBIfam" id="TIGR00159">
    <property type="entry name" value="diadenylate cyclase CdaA"/>
    <property type="match status" value="1"/>
</dbReference>
<keyword evidence="2 10" id="KW-1003">Cell membrane</keyword>
<keyword evidence="3 10" id="KW-0808">Transferase</keyword>
<evidence type="ECO:0000256" key="4">
    <source>
        <dbReference type="ARBA" id="ARBA00022692"/>
    </source>
</evidence>
<dbReference type="HAMAP" id="MF_01499">
    <property type="entry name" value="DacA"/>
    <property type="match status" value="1"/>
</dbReference>
<keyword evidence="4 10" id="KW-0812">Transmembrane</keyword>
<dbReference type="EMBL" id="QLTW01000011">
    <property type="protein sequence ID" value="MBT9144549.1"/>
    <property type="molecule type" value="Genomic_DNA"/>
</dbReference>
<evidence type="ECO:0000313" key="13">
    <source>
        <dbReference type="Proteomes" id="UP000811545"/>
    </source>
</evidence>
<dbReference type="InterPro" id="IPR034701">
    <property type="entry name" value="CdaA"/>
</dbReference>
<keyword evidence="5 10" id="KW-0548">Nucleotidyltransferase</keyword>
<dbReference type="InterPro" id="IPR003390">
    <property type="entry name" value="DNA_integrity_scan_DisA_N"/>
</dbReference>
<evidence type="ECO:0000256" key="8">
    <source>
        <dbReference type="ARBA" id="ARBA00022989"/>
    </source>
</evidence>
<dbReference type="PANTHER" id="PTHR34185">
    <property type="entry name" value="DIADENYLATE CYCLASE"/>
    <property type="match status" value="1"/>
</dbReference>
<organism evidence="12 13">
    <name type="scientific">Psychracetigena formicireducens</name>
    <dbReference type="NCBI Taxonomy" id="2986056"/>
    <lineage>
        <taxon>Bacteria</taxon>
        <taxon>Bacillati</taxon>
        <taxon>Candidatus Lithacetigenota</taxon>
        <taxon>Candidatus Psychracetigena</taxon>
    </lineage>
</organism>
<dbReference type="GO" id="GO:0006171">
    <property type="term" value="P:cAMP biosynthetic process"/>
    <property type="evidence" value="ECO:0007669"/>
    <property type="project" value="InterPro"/>
</dbReference>
<protein>
    <recommendedName>
        <fullName evidence="10">Diadenylate cyclase</fullName>
        <shortName evidence="10">DAC</shortName>
        <ecNumber evidence="10">2.7.7.85</ecNumber>
    </recommendedName>
    <alternativeName>
        <fullName evidence="10">Cyclic-di-AMP synthase</fullName>
        <shortName evidence="10">c-di-AMP synthase</shortName>
    </alternativeName>
</protein>
<dbReference type="InterPro" id="IPR036888">
    <property type="entry name" value="DNA_integrity_DisA_N_sf"/>
</dbReference>
<dbReference type="Pfam" id="PF02457">
    <property type="entry name" value="DAC"/>
    <property type="match status" value="1"/>
</dbReference>
<reference evidence="12 13" key="1">
    <citation type="journal article" date="2021" name="bioRxiv">
        <title>Unique metabolic strategies in Hadean analogues reveal hints for primordial physiology.</title>
        <authorList>
            <person name="Nobu M.K."/>
            <person name="Nakai R."/>
            <person name="Tamazawa S."/>
            <person name="Mori H."/>
            <person name="Toyoda A."/>
            <person name="Ijiri A."/>
            <person name="Suzuki S."/>
            <person name="Kurokawa K."/>
            <person name="Kamagata Y."/>
            <person name="Tamaki H."/>
        </authorList>
    </citation>
    <scope>NUCLEOTIDE SEQUENCE [LARGE SCALE GENOMIC DNA]</scope>
    <source>
        <strain evidence="12">BS525</strain>
    </source>
</reference>
<comment type="catalytic activity">
    <reaction evidence="1 10">
        <text>2 ATP = 3',3'-c-di-AMP + 2 diphosphate</text>
        <dbReference type="Rhea" id="RHEA:35655"/>
        <dbReference type="ChEBI" id="CHEBI:30616"/>
        <dbReference type="ChEBI" id="CHEBI:33019"/>
        <dbReference type="ChEBI" id="CHEBI:71500"/>
        <dbReference type="EC" id="2.7.7.85"/>
    </reaction>
</comment>
<feature type="transmembrane region" description="Helical" evidence="10">
    <location>
        <begin position="12"/>
        <end position="32"/>
    </location>
</feature>
<keyword evidence="7 10" id="KW-0067">ATP-binding</keyword>
<dbReference type="AlphaFoldDB" id="A0A9E2BK39"/>
<dbReference type="SUPFAM" id="SSF143597">
    <property type="entry name" value="YojJ-like"/>
    <property type="match status" value="1"/>
</dbReference>
<evidence type="ECO:0000256" key="1">
    <source>
        <dbReference type="ARBA" id="ARBA00000877"/>
    </source>
</evidence>
<dbReference type="PIRSF" id="PIRSF004793">
    <property type="entry name" value="UCP004793"/>
    <property type="match status" value="1"/>
</dbReference>
<sequence length="269" mass="29941">MEFARELAAAPLWKIAAHVIDLVLVTIIFYKIYIFLRGSRAYQLIRGIFIVIVGMGVIYLLSSQLGIFLISGWIVRHLTVAIIVAIPIVFQPELRRALEYIGSKHILTPTINVTSLEITIEEIIKAVQILSLKKYGSLIVLERLINLKEYTSQGVQINSDVHAELIVSIFLPTSPLHDGALIIKNDKIVAARCVMPVSREMTPGGEEIGLRHRAALGITEETDCLAIVVSEENGSISISHEGRLMRFITPLELRDILRAIYQVASEPPN</sequence>
<evidence type="ECO:0000256" key="9">
    <source>
        <dbReference type="ARBA" id="ARBA00023136"/>
    </source>
</evidence>
<name>A0A9E2BK39_PSYF1</name>
<evidence type="ECO:0000313" key="12">
    <source>
        <dbReference type="EMBL" id="MBT9144549.1"/>
    </source>
</evidence>
<gene>
    <name evidence="12" type="primary">cdaA</name>
    <name evidence="10" type="synonym">dacA</name>
    <name evidence="12" type="ORF">DDT42_00390</name>
</gene>
<dbReference type="Gene3D" id="3.40.1700.10">
    <property type="entry name" value="DNA integrity scanning protein, DisA, N-terminal domain"/>
    <property type="match status" value="1"/>
</dbReference>
<comment type="subunit">
    <text evidence="10">Probably a homodimer.</text>
</comment>
<dbReference type="GO" id="GO:0005524">
    <property type="term" value="F:ATP binding"/>
    <property type="evidence" value="ECO:0007669"/>
    <property type="project" value="UniProtKB-UniRule"/>
</dbReference>
<dbReference type="GO" id="GO:0106408">
    <property type="term" value="F:diadenylate cyclase activity"/>
    <property type="evidence" value="ECO:0007669"/>
    <property type="project" value="UniProtKB-EC"/>
</dbReference>
<dbReference type="PROSITE" id="PS51794">
    <property type="entry name" value="DAC"/>
    <property type="match status" value="1"/>
</dbReference>
<accession>A0A9E2BK39</accession>